<keyword evidence="3" id="KW-0732">Signal</keyword>
<keyword evidence="4" id="KW-0812">Transmembrane</keyword>
<keyword evidence="7" id="KW-1185">Reference proteome</keyword>
<dbReference type="OrthoDB" id="9796817at2"/>
<dbReference type="Gene3D" id="3.10.105.10">
    <property type="entry name" value="Dipeptide-binding Protein, Domain 3"/>
    <property type="match status" value="1"/>
</dbReference>
<organism evidence="6 7">
    <name type="scientific">Candidatus Phytoplasma solani</name>
    <dbReference type="NCBI Taxonomy" id="69896"/>
    <lineage>
        <taxon>Bacteria</taxon>
        <taxon>Bacillati</taxon>
        <taxon>Mycoplasmatota</taxon>
        <taxon>Mollicutes</taxon>
        <taxon>Acholeplasmatales</taxon>
        <taxon>Acholeplasmataceae</taxon>
        <taxon>Candidatus Phytoplasma</taxon>
        <taxon>16SrXII (Stolbur group)</taxon>
    </lineage>
</organism>
<dbReference type="STRING" id="69896.S284_00380"/>
<dbReference type="PIRSF" id="PIRSF002741">
    <property type="entry name" value="MppA"/>
    <property type="match status" value="1"/>
</dbReference>
<accession>A0A421NXS8</accession>
<dbReference type="InterPro" id="IPR039424">
    <property type="entry name" value="SBP_5"/>
</dbReference>
<dbReference type="SUPFAM" id="SSF53850">
    <property type="entry name" value="Periplasmic binding protein-like II"/>
    <property type="match status" value="1"/>
</dbReference>
<dbReference type="Gene3D" id="3.90.76.10">
    <property type="entry name" value="Dipeptide-binding Protein, Domain 1"/>
    <property type="match status" value="1"/>
</dbReference>
<dbReference type="GO" id="GO:1904680">
    <property type="term" value="F:peptide transmembrane transporter activity"/>
    <property type="evidence" value="ECO:0007669"/>
    <property type="project" value="TreeGrafter"/>
</dbReference>
<protein>
    <submittedName>
        <fullName evidence="6">ABC-type peptide/nickel transport system, substrate-binding protein</fullName>
    </submittedName>
</protein>
<evidence type="ECO:0000256" key="2">
    <source>
        <dbReference type="ARBA" id="ARBA00022448"/>
    </source>
</evidence>
<proteinExistence type="inferred from homology"/>
<dbReference type="RefSeq" id="WP_122225411.1">
    <property type="nucleotide sequence ID" value="NZ_MPBG01000003.1"/>
</dbReference>
<dbReference type="EMBL" id="MPBG01000003">
    <property type="protein sequence ID" value="RMI88805.1"/>
    <property type="molecule type" value="Genomic_DNA"/>
</dbReference>
<comment type="similarity">
    <text evidence="1">Belongs to the bacterial solute-binding protein 5 family.</text>
</comment>
<feature type="domain" description="Solute-binding protein family 5" evidence="5">
    <location>
        <begin position="90"/>
        <end position="414"/>
    </location>
</feature>
<keyword evidence="2" id="KW-0813">Transport</keyword>
<dbReference type="CDD" id="cd00995">
    <property type="entry name" value="PBP2_NikA_DppA_OppA_like"/>
    <property type="match status" value="1"/>
</dbReference>
<dbReference type="Pfam" id="PF00496">
    <property type="entry name" value="SBP_bac_5"/>
    <property type="match status" value="1"/>
</dbReference>
<evidence type="ECO:0000256" key="1">
    <source>
        <dbReference type="ARBA" id="ARBA00005695"/>
    </source>
</evidence>
<dbReference type="GO" id="GO:0015833">
    <property type="term" value="P:peptide transport"/>
    <property type="evidence" value="ECO:0007669"/>
    <property type="project" value="TreeGrafter"/>
</dbReference>
<evidence type="ECO:0000313" key="6">
    <source>
        <dbReference type="EMBL" id="RMI88805.1"/>
    </source>
</evidence>
<keyword evidence="4" id="KW-0472">Membrane</keyword>
<dbReference type="PANTHER" id="PTHR30290:SF9">
    <property type="entry name" value="OLIGOPEPTIDE-BINDING PROTEIN APPA"/>
    <property type="match status" value="1"/>
</dbReference>
<name>A0A421NXS8_9MOLU</name>
<gene>
    <name evidence="6" type="primary">dppA</name>
    <name evidence="6" type="ORF">PSSA1_v1c2320</name>
</gene>
<dbReference type="InterPro" id="IPR030678">
    <property type="entry name" value="Peptide/Ni-bd"/>
</dbReference>
<feature type="transmembrane region" description="Helical" evidence="4">
    <location>
        <begin position="16"/>
        <end position="37"/>
    </location>
</feature>
<dbReference type="Proteomes" id="UP000283896">
    <property type="component" value="Unassembled WGS sequence"/>
</dbReference>
<dbReference type="InterPro" id="IPR000914">
    <property type="entry name" value="SBP_5_dom"/>
</dbReference>
<evidence type="ECO:0000259" key="5">
    <source>
        <dbReference type="Pfam" id="PF00496"/>
    </source>
</evidence>
<evidence type="ECO:0000313" key="7">
    <source>
        <dbReference type="Proteomes" id="UP000283896"/>
    </source>
</evidence>
<comment type="caution">
    <text evidence="6">The sequence shown here is derived from an EMBL/GenBank/DDBJ whole genome shotgun (WGS) entry which is preliminary data.</text>
</comment>
<keyword evidence="4" id="KW-1133">Transmembrane helix</keyword>
<dbReference type="AlphaFoldDB" id="A0A421NXS8"/>
<reference evidence="7" key="1">
    <citation type="submission" date="2016-11" db="EMBL/GenBank/DDBJ databases">
        <title>Genome sequence of Candidatus Phytoplasma solani strain SA-1.</title>
        <authorList>
            <person name="Haryono M."/>
            <person name="Samarzija I."/>
            <person name="Seruga Music M."/>
            <person name="Hogenhout S."/>
            <person name="Kuo C.-H."/>
        </authorList>
    </citation>
    <scope>NUCLEOTIDE SEQUENCE [LARGE SCALE GENOMIC DNA]</scope>
    <source>
        <strain evidence="7">SA-1</strain>
    </source>
</reference>
<dbReference type="Gene3D" id="3.40.190.10">
    <property type="entry name" value="Periplasmic binding protein-like II"/>
    <property type="match status" value="1"/>
</dbReference>
<sequence>MNLTKFKNFIQKNKKLLIIASILVLVLCGILGFLIFFQEKKDTNQHVTEAINTDLPGMDPGNKDHTGSVNADRLFCAIHETLISFDQNGKIHPKVASKWEEQDNAVIFTLRDDVLFSNEKKLTASDIKFSFERAKNKGHDEYFFENIEILEDGKKIQLKFESTPIFLMEAISKLRILNQAALEANEQEGLKVGAGPFKFKEWIPGDKIELELNENYYKKEAIQDSPKKMTFKIIPDPDTALLQLGEGSIDAVFDFPVDKIKNAKNQEGVKVVENKTAKCSYLFMNNTKTSLKKRKLIAAVLNIPQIIEKLGLPVEQLKTFVPVTSIGHNPDIPSHFDPNRMDDVRRQIAALSQEDKKIEFGFSFKESQEVMNKIAEQLRNAGFTVETHRPDLKSFIANAKTGDYHMAFFSDMHEMSYGHKAMLDYMFPGQKIGSNPSHIQQDSEVTLLLNDVKGQLSKEDYVSKVKRLQQIFHDQVYVVPFYTQNAYFLTNDKVTNFTCDSLTRTDFTQIRKSN</sequence>
<dbReference type="PANTHER" id="PTHR30290">
    <property type="entry name" value="PERIPLASMIC BINDING COMPONENT OF ABC TRANSPORTER"/>
    <property type="match status" value="1"/>
</dbReference>
<dbReference type="GO" id="GO:0042597">
    <property type="term" value="C:periplasmic space"/>
    <property type="evidence" value="ECO:0007669"/>
    <property type="project" value="UniProtKB-ARBA"/>
</dbReference>
<evidence type="ECO:0000256" key="4">
    <source>
        <dbReference type="SAM" id="Phobius"/>
    </source>
</evidence>
<evidence type="ECO:0000256" key="3">
    <source>
        <dbReference type="ARBA" id="ARBA00022729"/>
    </source>
</evidence>
<dbReference type="GO" id="GO:0043190">
    <property type="term" value="C:ATP-binding cassette (ABC) transporter complex"/>
    <property type="evidence" value="ECO:0007669"/>
    <property type="project" value="InterPro"/>
</dbReference>